<sequence length="691" mass="76027">MLRQNLESSSPPSTHPYPTRSATTIMSAQRLENQNDPQPEKSLCGKTSSNNTLSPAESQVPKSVAFELLFTQSPQHRARIPMRVQIYPHDTTESIVTTVKNFYGLYSTPICMIGVSFEDEDGNTLIARYENFKNNMIVYVRVISEPIPSTEIFGTPAYISATTALQKPYFSDHTHQTLPLVSAQTSKGDQTLSRPTSRDSQNRSVSPNQGNLNVIPVKKTRSRSGHKGRGPVTQGSLPENHYHFYNGSFNSEVSSGYIVAKTKNEQIGSTEISLDNIVEGGRRKRAKFESSELPLFAPTQMPAVTSNSSVSPARRVGHQRFGIYPSTQGSYCNIQALQSPHCLQNSYGKSYMFSTPGAEGRNTYGEASNRHSINSNTPSCNSSGIIPTPDPTVGSCVSEEDKDVALQLMRLGELSNISQGRTSASTLDDTFSGRADTDSSTGATSECESDNEFDLPSNHKIKREVSPALSSGVIDNVRPLLGDNIPSQDSTEPSYDDGEYEDKCDETFHSKVKNTFPNTSQRKTILSKSKTKSTTTSKLRKSTSETKHKLSKTKPQRSSQNRAKKSTNDIKPISPTSLPPNSRKTSNASTLSCQQKTGEYEEDLSCKPRCQRCRKSKKGCDRQRPCQRCKDAGLTADQCISEDEGNGRKGRYGRHMGVPLKKDFPGTSNTSRLPLQSSAENNSTTSKKRKR</sequence>
<dbReference type="PROSITE" id="PS50048">
    <property type="entry name" value="ZN2_CY6_FUNGAL_2"/>
    <property type="match status" value="1"/>
</dbReference>
<feature type="domain" description="Zn(2)-C6 fungal-type" evidence="3">
    <location>
        <begin position="609"/>
        <end position="641"/>
    </location>
</feature>
<feature type="compositionally biased region" description="Acidic residues" evidence="2">
    <location>
        <begin position="494"/>
        <end position="504"/>
    </location>
</feature>
<feature type="region of interest" description="Disordered" evidence="2">
    <location>
        <begin position="420"/>
        <end position="466"/>
    </location>
</feature>
<dbReference type="InterPro" id="IPR001138">
    <property type="entry name" value="Zn2Cys6_DnaBD"/>
</dbReference>
<feature type="compositionally biased region" description="Basic residues" evidence="2">
    <location>
        <begin position="218"/>
        <end position="229"/>
    </location>
</feature>
<evidence type="ECO:0000259" key="3">
    <source>
        <dbReference type="PROSITE" id="PS50048"/>
    </source>
</evidence>
<feature type="compositionally biased region" description="Polar residues" evidence="2">
    <location>
        <begin position="22"/>
        <end position="37"/>
    </location>
</feature>
<dbReference type="Proteomes" id="UP000237438">
    <property type="component" value="Unassembled WGS sequence"/>
</dbReference>
<feature type="compositionally biased region" description="Polar residues" evidence="2">
    <location>
        <begin position="181"/>
        <end position="195"/>
    </location>
</feature>
<dbReference type="Pfam" id="PF00172">
    <property type="entry name" value="Zn_clus"/>
    <property type="match status" value="1"/>
</dbReference>
<protein>
    <recommendedName>
        <fullName evidence="3">Zn(2)-C6 fungal-type domain-containing protein</fullName>
    </recommendedName>
</protein>
<feature type="compositionally biased region" description="Polar residues" evidence="2">
    <location>
        <begin position="420"/>
        <end position="429"/>
    </location>
</feature>
<evidence type="ECO:0000256" key="2">
    <source>
        <dbReference type="SAM" id="MobiDB-lite"/>
    </source>
</evidence>
<dbReference type="GO" id="GO:0000981">
    <property type="term" value="F:DNA-binding transcription factor activity, RNA polymerase II-specific"/>
    <property type="evidence" value="ECO:0007669"/>
    <property type="project" value="InterPro"/>
</dbReference>
<feature type="region of interest" description="Disordered" evidence="2">
    <location>
        <begin position="478"/>
        <end position="591"/>
    </location>
</feature>
<feature type="compositionally biased region" description="Polar residues" evidence="2">
    <location>
        <begin position="666"/>
        <end position="685"/>
    </location>
</feature>
<feature type="region of interest" description="Disordered" evidence="2">
    <location>
        <begin position="640"/>
        <end position="691"/>
    </location>
</feature>
<accession>A0A2S4Q0N1</accession>
<dbReference type="OrthoDB" id="4150467at2759"/>
<gene>
    <name evidence="4" type="ORF">EPUL_001571</name>
</gene>
<dbReference type="EMBL" id="PEDP01000062">
    <property type="protein sequence ID" value="POS87843.1"/>
    <property type="molecule type" value="Genomic_DNA"/>
</dbReference>
<feature type="compositionally biased region" description="Low complexity" evidence="2">
    <location>
        <begin position="8"/>
        <end position="21"/>
    </location>
</feature>
<name>A0A2S4Q0N1_9PEZI</name>
<proteinExistence type="predicted"/>
<feature type="region of interest" description="Disordered" evidence="2">
    <location>
        <begin position="181"/>
        <end position="239"/>
    </location>
</feature>
<keyword evidence="1" id="KW-0539">Nucleus</keyword>
<dbReference type="GO" id="GO:0008270">
    <property type="term" value="F:zinc ion binding"/>
    <property type="evidence" value="ECO:0007669"/>
    <property type="project" value="InterPro"/>
</dbReference>
<feature type="compositionally biased region" description="Polar residues" evidence="2">
    <location>
        <begin position="45"/>
        <end position="57"/>
    </location>
</feature>
<evidence type="ECO:0000313" key="5">
    <source>
        <dbReference type="Proteomes" id="UP000237438"/>
    </source>
</evidence>
<evidence type="ECO:0000256" key="1">
    <source>
        <dbReference type="ARBA" id="ARBA00023242"/>
    </source>
</evidence>
<dbReference type="AlphaFoldDB" id="A0A2S4Q0N1"/>
<feature type="compositionally biased region" description="Polar residues" evidence="2">
    <location>
        <begin position="574"/>
        <end position="591"/>
    </location>
</feature>
<dbReference type="CDD" id="cd00067">
    <property type="entry name" value="GAL4"/>
    <property type="match status" value="1"/>
</dbReference>
<feature type="region of interest" description="Disordered" evidence="2">
    <location>
        <begin position="364"/>
        <end position="387"/>
    </location>
</feature>
<evidence type="ECO:0000313" key="4">
    <source>
        <dbReference type="EMBL" id="POS87843.1"/>
    </source>
</evidence>
<feature type="compositionally biased region" description="Polar residues" evidence="2">
    <location>
        <begin position="370"/>
        <end position="385"/>
    </location>
</feature>
<reference evidence="4 5" key="1">
    <citation type="submission" date="2017-10" db="EMBL/GenBank/DDBJ databases">
        <title>Development of genomic resources for the powdery mildew, Erysiphe pulchra.</title>
        <authorList>
            <person name="Wadl P.A."/>
            <person name="Mack B.M."/>
            <person name="Moore G."/>
            <person name="Beltz S.B."/>
        </authorList>
    </citation>
    <scope>NUCLEOTIDE SEQUENCE [LARGE SCALE GENOMIC DNA]</scope>
    <source>
        <strain evidence="4">Cflorida</strain>
    </source>
</reference>
<feature type="region of interest" description="Disordered" evidence="2">
    <location>
        <begin position="1"/>
        <end position="57"/>
    </location>
</feature>
<comment type="caution">
    <text evidence="4">The sequence shown here is derived from an EMBL/GenBank/DDBJ whole genome shotgun (WGS) entry which is preliminary data.</text>
</comment>
<organism evidence="4 5">
    <name type="scientific">Erysiphe pulchra</name>
    <dbReference type="NCBI Taxonomy" id="225359"/>
    <lineage>
        <taxon>Eukaryota</taxon>
        <taxon>Fungi</taxon>
        <taxon>Dikarya</taxon>
        <taxon>Ascomycota</taxon>
        <taxon>Pezizomycotina</taxon>
        <taxon>Leotiomycetes</taxon>
        <taxon>Erysiphales</taxon>
        <taxon>Erysiphaceae</taxon>
        <taxon>Erysiphe</taxon>
    </lineage>
</organism>
<feature type="compositionally biased region" description="Polar residues" evidence="2">
    <location>
        <begin position="202"/>
        <end position="212"/>
    </location>
</feature>
<feature type="compositionally biased region" description="Low complexity" evidence="2">
    <location>
        <begin position="522"/>
        <end position="537"/>
    </location>
</feature>
<keyword evidence="5" id="KW-1185">Reference proteome</keyword>